<name>A0A379EYB6_9BACT</name>
<keyword evidence="1" id="KW-0732">Signal</keyword>
<dbReference type="EMBL" id="UGTP01000001">
    <property type="protein sequence ID" value="SUC11391.1"/>
    <property type="molecule type" value="Genomic_DNA"/>
</dbReference>
<sequence>MKKPIIIICISLLAIMSVQAQRQNVWGKVLNQSNKVARTSESGEMIVTQPEGKVYKNLYSYAEGFYSMWGLIFDGKKDGVARDVVVANDGTVYIQNPMTFFPTNSWIKGHKTIGDTIAVELPQLIYVNDNDVNYYATRMNFEVVDGNNQYVKDSLSQTVKYVWRNDSLIKTENNVLIGMTNADGDWNGIGDLVSSSAICTYTNIAPSSTANAKKYIFSFNNGGREIFERMSEVVFEGNYVYVNNIDSDIPDAWVRGDIKGDKIIFNNAQFMGLFSSKHAYKWVMPADVSYNSQDGTTDYKSLPFVSFNYDSKTQSFSCPEHGFMANYGYRLIDLEMQVMMQPTFRLLVENIAKPKNPIFTGIQEMGGDTKRFIFSLDRYNERGSFMNSKNVYYNIYLNDKKYTFTPSVYPWLNAEITDIPIDFSDKTRYDFENHGSAHAIMIYDKATRIGVQAFYQDGDKRLVTDIVYSDGTTVSSINGITDVVTGETFYTDLSGRRVVKLTKGIYIKSVRMADGTVRSEKIIVQ</sequence>
<evidence type="ECO:0000256" key="1">
    <source>
        <dbReference type="SAM" id="SignalP"/>
    </source>
</evidence>
<dbReference type="GeneID" id="78569976"/>
<dbReference type="AlphaFoldDB" id="A0A379EYB6"/>
<gene>
    <name evidence="2" type="ORF">NCTC13043_00236</name>
</gene>
<accession>A0A379EYB6</accession>
<feature type="chain" id="PRO_5017037404" evidence="1">
    <location>
        <begin position="21"/>
        <end position="525"/>
    </location>
</feature>
<dbReference type="RefSeq" id="WP_115082738.1">
    <property type="nucleotide sequence ID" value="NZ_UGTP01000001.1"/>
</dbReference>
<organism evidence="2 3">
    <name type="scientific">Prevotella pallens</name>
    <dbReference type="NCBI Taxonomy" id="60133"/>
    <lineage>
        <taxon>Bacteria</taxon>
        <taxon>Pseudomonadati</taxon>
        <taxon>Bacteroidota</taxon>
        <taxon>Bacteroidia</taxon>
        <taxon>Bacteroidales</taxon>
        <taxon>Prevotellaceae</taxon>
        <taxon>Prevotella</taxon>
    </lineage>
</organism>
<proteinExistence type="predicted"/>
<evidence type="ECO:0000313" key="2">
    <source>
        <dbReference type="EMBL" id="SUC11391.1"/>
    </source>
</evidence>
<dbReference type="OrthoDB" id="1064804at2"/>
<reference evidence="2 3" key="1">
    <citation type="submission" date="2018-06" db="EMBL/GenBank/DDBJ databases">
        <authorList>
            <consortium name="Pathogen Informatics"/>
            <person name="Doyle S."/>
        </authorList>
    </citation>
    <scope>NUCLEOTIDE SEQUENCE [LARGE SCALE GENOMIC DNA]</scope>
    <source>
        <strain evidence="2 3">NCTC13043</strain>
    </source>
</reference>
<evidence type="ECO:0000313" key="3">
    <source>
        <dbReference type="Proteomes" id="UP000254235"/>
    </source>
</evidence>
<feature type="signal peptide" evidence="1">
    <location>
        <begin position="1"/>
        <end position="20"/>
    </location>
</feature>
<protein>
    <submittedName>
        <fullName evidence="2">Uncharacterized protein</fullName>
    </submittedName>
</protein>
<dbReference type="Proteomes" id="UP000254235">
    <property type="component" value="Unassembled WGS sequence"/>
</dbReference>